<evidence type="ECO:0000256" key="7">
    <source>
        <dbReference type="ARBA" id="ARBA00013179"/>
    </source>
</evidence>
<dbReference type="EMBL" id="JAAVJR010001506">
    <property type="protein sequence ID" value="NJW55756.1"/>
    <property type="molecule type" value="Genomic_DNA"/>
</dbReference>
<dbReference type="InterPro" id="IPR036541">
    <property type="entry name" value="PLipase_A1_sf"/>
</dbReference>
<keyword evidence="13" id="KW-0378">Hydrolase</keyword>
<sequence>LNKDISTETADAKYQISFRQLLTRNALPLDSYLFLTYTQKAFWNVYRFSSPFEEIIFNPGIHLSKPIFDSEDKIIGTAFLKAEHQSNGRDSIYSRSWNNV</sequence>
<evidence type="ECO:0000256" key="12">
    <source>
        <dbReference type="ARBA" id="ARBA00022729"/>
    </source>
</evidence>
<evidence type="ECO:0000256" key="10">
    <source>
        <dbReference type="ARBA" id="ARBA00022692"/>
    </source>
</evidence>
<evidence type="ECO:0000256" key="1">
    <source>
        <dbReference type="ARBA" id="ARBA00000111"/>
    </source>
</evidence>
<evidence type="ECO:0000256" key="17">
    <source>
        <dbReference type="ARBA" id="ARBA00023136"/>
    </source>
</evidence>
<evidence type="ECO:0000313" key="20">
    <source>
        <dbReference type="EMBL" id="NJW55756.1"/>
    </source>
</evidence>
<comment type="cofactor">
    <cofactor evidence="3">
        <name>Ca(2+)</name>
        <dbReference type="ChEBI" id="CHEBI:29108"/>
    </cofactor>
</comment>
<dbReference type="Proteomes" id="UP000703674">
    <property type="component" value="Unassembled WGS sequence"/>
</dbReference>
<comment type="subunit">
    <text evidence="6">Homodimer; dimerization is reversible, and the dimeric form is the active one.</text>
</comment>
<evidence type="ECO:0000256" key="2">
    <source>
        <dbReference type="ARBA" id="ARBA00001604"/>
    </source>
</evidence>
<evidence type="ECO:0000256" key="15">
    <source>
        <dbReference type="ARBA" id="ARBA00022963"/>
    </source>
</evidence>
<protein>
    <recommendedName>
        <fullName evidence="19">Phosphatidylcholine 1-acylhydrolase</fullName>
        <ecNumber evidence="7">3.1.1.32</ecNumber>
        <ecNumber evidence="8">3.1.1.4</ecNumber>
    </recommendedName>
</protein>
<keyword evidence="9" id="KW-1134">Transmembrane beta strand</keyword>
<evidence type="ECO:0000256" key="8">
    <source>
        <dbReference type="ARBA" id="ARBA00013278"/>
    </source>
</evidence>
<dbReference type="Pfam" id="PF02253">
    <property type="entry name" value="PLA1"/>
    <property type="match status" value="1"/>
</dbReference>
<evidence type="ECO:0000256" key="13">
    <source>
        <dbReference type="ARBA" id="ARBA00022801"/>
    </source>
</evidence>
<reference evidence="20 21" key="1">
    <citation type="submission" date="2020-03" db="EMBL/GenBank/DDBJ databases">
        <title>Salinimicrobium sp. nov, isolated from SCS.</title>
        <authorList>
            <person name="Cao W.R."/>
        </authorList>
    </citation>
    <scope>NUCLEOTIDE SEQUENCE [LARGE SCALE GENOMIC DNA]</scope>
    <source>
        <strain evidence="21">J15B91</strain>
    </source>
</reference>
<evidence type="ECO:0000256" key="4">
    <source>
        <dbReference type="ARBA" id="ARBA00004571"/>
    </source>
</evidence>
<feature type="non-terminal residue" evidence="20">
    <location>
        <position position="1"/>
    </location>
</feature>
<keyword evidence="17" id="KW-0472">Membrane</keyword>
<keyword evidence="10" id="KW-0812">Transmembrane</keyword>
<dbReference type="EC" id="3.1.1.32" evidence="7"/>
<evidence type="ECO:0000256" key="5">
    <source>
        <dbReference type="ARBA" id="ARBA00010525"/>
    </source>
</evidence>
<accession>A0ABX1D975</accession>
<evidence type="ECO:0000256" key="19">
    <source>
        <dbReference type="ARBA" id="ARBA00032375"/>
    </source>
</evidence>
<keyword evidence="16" id="KW-0443">Lipid metabolism</keyword>
<evidence type="ECO:0000313" key="21">
    <source>
        <dbReference type="Proteomes" id="UP000703674"/>
    </source>
</evidence>
<evidence type="ECO:0000256" key="3">
    <source>
        <dbReference type="ARBA" id="ARBA00001913"/>
    </source>
</evidence>
<evidence type="ECO:0000256" key="9">
    <source>
        <dbReference type="ARBA" id="ARBA00022452"/>
    </source>
</evidence>
<evidence type="ECO:0000256" key="11">
    <source>
        <dbReference type="ARBA" id="ARBA00022723"/>
    </source>
</evidence>
<proteinExistence type="inferred from homology"/>
<organism evidence="20 21">
    <name type="scientific">Salinimicrobium oceani</name>
    <dbReference type="NCBI Taxonomy" id="2722702"/>
    <lineage>
        <taxon>Bacteria</taxon>
        <taxon>Pseudomonadati</taxon>
        <taxon>Bacteroidota</taxon>
        <taxon>Flavobacteriia</taxon>
        <taxon>Flavobacteriales</taxon>
        <taxon>Flavobacteriaceae</taxon>
        <taxon>Salinimicrobium</taxon>
    </lineage>
</organism>
<dbReference type="PRINTS" id="PR01486">
    <property type="entry name" value="PHPHLIPASEA1"/>
</dbReference>
<dbReference type="InterPro" id="IPR003187">
    <property type="entry name" value="PLipase_A1"/>
</dbReference>
<dbReference type="EC" id="3.1.1.4" evidence="8"/>
<evidence type="ECO:0000256" key="6">
    <source>
        <dbReference type="ARBA" id="ARBA00011702"/>
    </source>
</evidence>
<comment type="subcellular location">
    <subcellularLocation>
        <location evidence="4">Cell outer membrane</location>
        <topology evidence="4">Multi-pass membrane protein</topology>
    </subcellularLocation>
</comment>
<comment type="catalytic activity">
    <reaction evidence="2">
        <text>a 1,2-diacyl-sn-glycero-3-phosphocholine + H2O = a 1-acyl-sn-glycero-3-phosphocholine + a fatty acid + H(+)</text>
        <dbReference type="Rhea" id="RHEA:15801"/>
        <dbReference type="ChEBI" id="CHEBI:15377"/>
        <dbReference type="ChEBI" id="CHEBI:15378"/>
        <dbReference type="ChEBI" id="CHEBI:28868"/>
        <dbReference type="ChEBI" id="CHEBI:57643"/>
        <dbReference type="ChEBI" id="CHEBI:58168"/>
        <dbReference type="EC" id="3.1.1.4"/>
    </reaction>
</comment>
<keyword evidence="18" id="KW-0998">Cell outer membrane</keyword>
<comment type="similarity">
    <text evidence="5">Belongs to the phospholipase A1 family.</text>
</comment>
<evidence type="ECO:0000256" key="14">
    <source>
        <dbReference type="ARBA" id="ARBA00022837"/>
    </source>
</evidence>
<name>A0ABX1D975_9FLAO</name>
<keyword evidence="11" id="KW-0479">Metal-binding</keyword>
<keyword evidence="14" id="KW-0106">Calcium</keyword>
<dbReference type="SUPFAM" id="SSF56931">
    <property type="entry name" value="Outer membrane phospholipase A (OMPLA)"/>
    <property type="match status" value="1"/>
</dbReference>
<dbReference type="Gene3D" id="2.40.230.10">
    <property type="entry name" value="Phospholipase A1"/>
    <property type="match status" value="1"/>
</dbReference>
<comment type="catalytic activity">
    <reaction evidence="1">
        <text>a 1,2-diacyl-sn-glycero-3-phosphocholine + H2O = a 2-acyl-sn-glycero-3-phosphocholine + a fatty acid + H(+)</text>
        <dbReference type="Rhea" id="RHEA:18689"/>
        <dbReference type="ChEBI" id="CHEBI:15377"/>
        <dbReference type="ChEBI" id="CHEBI:15378"/>
        <dbReference type="ChEBI" id="CHEBI:28868"/>
        <dbReference type="ChEBI" id="CHEBI:57643"/>
        <dbReference type="ChEBI" id="CHEBI:57875"/>
        <dbReference type="EC" id="3.1.1.32"/>
    </reaction>
</comment>
<evidence type="ECO:0000256" key="16">
    <source>
        <dbReference type="ARBA" id="ARBA00023098"/>
    </source>
</evidence>
<dbReference type="RefSeq" id="WP_168140063.1">
    <property type="nucleotide sequence ID" value="NZ_JAAVJR010001506.1"/>
</dbReference>
<feature type="non-terminal residue" evidence="20">
    <location>
        <position position="100"/>
    </location>
</feature>
<dbReference type="PANTHER" id="PTHR40457:SF1">
    <property type="entry name" value="PHOSPHOLIPASE A1"/>
    <property type="match status" value="1"/>
</dbReference>
<keyword evidence="15" id="KW-0442">Lipid degradation</keyword>
<evidence type="ECO:0000256" key="18">
    <source>
        <dbReference type="ARBA" id="ARBA00023237"/>
    </source>
</evidence>
<keyword evidence="21" id="KW-1185">Reference proteome</keyword>
<gene>
    <name evidence="20" type="ORF">HC175_22850</name>
</gene>
<dbReference type="PANTHER" id="PTHR40457">
    <property type="entry name" value="PHOSPHOLIPASE A1"/>
    <property type="match status" value="1"/>
</dbReference>
<comment type="caution">
    <text evidence="20">The sequence shown here is derived from an EMBL/GenBank/DDBJ whole genome shotgun (WGS) entry which is preliminary data.</text>
</comment>
<keyword evidence="12" id="KW-0732">Signal</keyword>